<evidence type="ECO:0000313" key="2">
    <source>
        <dbReference type="EMBL" id="WFD11957.1"/>
    </source>
</evidence>
<evidence type="ECO:0000313" key="3">
    <source>
        <dbReference type="Proteomes" id="UP001222800"/>
    </source>
</evidence>
<gene>
    <name evidence="2" type="ORF">P4S50_07735</name>
</gene>
<keyword evidence="2" id="KW-0378">Hydrolase</keyword>
<dbReference type="InterPro" id="IPR002725">
    <property type="entry name" value="YgjP-like_metallopeptidase"/>
</dbReference>
<dbReference type="Gene3D" id="3.30.2010.10">
    <property type="entry name" value="Metalloproteases ('zincins'), catalytic domain"/>
    <property type="match status" value="1"/>
</dbReference>
<name>A0ABY8EG80_9FIRM</name>
<dbReference type="InterPro" id="IPR053136">
    <property type="entry name" value="UTP_pyrophosphatase-like"/>
</dbReference>
<sequence>MIINYKGQEINILIEYRKRKSISIKIDYDLKIRVLAPKEANQDQVMNIVESKLDLISKKLNEIRKLSQEQQVKTKNDTQILYMGKKYFIKIVLDKNLEKSNISIQNNDIVINTQNDEQEQVKNIIKKYLKKQCLKQVKKRVSYYQSDFKSKPKSIKVVESNKFWGLCNSNRDIQFNWRLIMAPIEVIDYVIIHEMSHMAHMNHSKSFWKMVAKIMPDYKKQVEWIGINGRYMNI</sequence>
<keyword evidence="3" id="KW-1185">Reference proteome</keyword>
<protein>
    <submittedName>
        <fullName evidence="2">SprT family zinc-dependent metalloprotease</fullName>
    </submittedName>
</protein>
<accession>A0ABY8EG80</accession>
<reference evidence="2 3" key="1">
    <citation type="submission" date="2023-03" db="EMBL/GenBank/DDBJ databases">
        <title>Complete genome sequence of Tepidibacter sp. SWIR-1, isolated from a deep-sea hydrothermal vent.</title>
        <authorList>
            <person name="Li X."/>
        </authorList>
    </citation>
    <scope>NUCLEOTIDE SEQUENCE [LARGE SCALE GENOMIC DNA]</scope>
    <source>
        <strain evidence="2 3">SWIR-1</strain>
    </source>
</reference>
<feature type="domain" description="YgjP-like metallopeptidase" evidence="1">
    <location>
        <begin position="20"/>
        <end position="224"/>
    </location>
</feature>
<proteinExistence type="predicted"/>
<keyword evidence="2" id="KW-0645">Protease</keyword>
<dbReference type="EMBL" id="CP120733">
    <property type="protein sequence ID" value="WFD11957.1"/>
    <property type="molecule type" value="Genomic_DNA"/>
</dbReference>
<organism evidence="2 3">
    <name type="scientific">Tepidibacter hydrothermalis</name>
    <dbReference type="NCBI Taxonomy" id="3036126"/>
    <lineage>
        <taxon>Bacteria</taxon>
        <taxon>Bacillati</taxon>
        <taxon>Bacillota</taxon>
        <taxon>Clostridia</taxon>
        <taxon>Peptostreptococcales</taxon>
        <taxon>Peptostreptococcaceae</taxon>
        <taxon>Tepidibacter</taxon>
    </lineage>
</organism>
<dbReference type="Proteomes" id="UP001222800">
    <property type="component" value="Chromosome"/>
</dbReference>
<dbReference type="PANTHER" id="PTHR30399:SF1">
    <property type="entry name" value="UTP PYROPHOSPHATASE"/>
    <property type="match status" value="1"/>
</dbReference>
<dbReference type="GO" id="GO:0008237">
    <property type="term" value="F:metallopeptidase activity"/>
    <property type="evidence" value="ECO:0007669"/>
    <property type="project" value="UniProtKB-KW"/>
</dbReference>
<dbReference type="PANTHER" id="PTHR30399">
    <property type="entry name" value="UNCHARACTERIZED PROTEIN YGJP"/>
    <property type="match status" value="1"/>
</dbReference>
<evidence type="ECO:0000259" key="1">
    <source>
        <dbReference type="Pfam" id="PF01863"/>
    </source>
</evidence>
<dbReference type="CDD" id="cd07344">
    <property type="entry name" value="M48_yhfN_like"/>
    <property type="match status" value="1"/>
</dbReference>
<dbReference type="Pfam" id="PF01863">
    <property type="entry name" value="YgjP-like"/>
    <property type="match status" value="1"/>
</dbReference>
<keyword evidence="2" id="KW-0482">Metalloprotease</keyword>
<dbReference type="RefSeq" id="WP_277734186.1">
    <property type="nucleotide sequence ID" value="NZ_CP120733.1"/>
</dbReference>